<feature type="domain" description="Peptidase A2" evidence="11">
    <location>
        <begin position="26"/>
        <end position="102"/>
    </location>
</feature>
<dbReference type="EMBL" id="SWJQ01001745">
    <property type="protein sequence ID" value="TRZ07506.1"/>
    <property type="molecule type" value="Genomic_DNA"/>
</dbReference>
<comment type="similarity">
    <text evidence="1">Belongs to the beta type-B retroviral polymerase family. HERV class-II K(HML-2) pol subfamily.</text>
</comment>
<sequence length="347" mass="39661">MWTQIGGSNKPIVKCSLFSKGEKINRLGMLDTEADVTIIARSKWPSDWELESVAGMISAIDGVTVSMRSKRNVIMRGPEGKMVTVRPFVRSSFPRATLKKPTALGTRVFILKKPGKDRWRLLHDLWKINDVIKNMGPLQPGLPSPLMLPWDWKLAVIDIKDCFLNIPLHPQDAPRFTLSVPSINRQGPLRRYHWLVLPQGMKTSPIICQWYVAHILSPVRELFSEAITLHYMDDILVCSENQPYLDATLRKIINVIEDAELEIQGDKIQHTCPWTYLGVWIHERTIIPQQVTIWDDPKTLWDLHQLCRSINWVRTLLGITTEDLALLFNLFCGSEDLDSPLRVGLSS</sequence>
<keyword evidence="8" id="KW-0862">Zinc</keyword>
<evidence type="ECO:0000256" key="6">
    <source>
        <dbReference type="ARBA" id="ARBA00022759"/>
    </source>
</evidence>
<keyword evidence="5" id="KW-0540">Nuclease</keyword>
<reference evidence="13" key="1">
    <citation type="submission" date="2019-04" db="EMBL/GenBank/DDBJ databases">
        <title>Genome assembly of Zosterops borbonicus 15179.</title>
        <authorList>
            <person name="Leroy T."/>
            <person name="Anselmetti Y."/>
            <person name="Tilak M.-K."/>
            <person name="Nabholz B."/>
        </authorList>
    </citation>
    <scope>NUCLEOTIDE SEQUENCE</scope>
    <source>
        <strain evidence="13">HGM_15179</strain>
        <tissue evidence="13">Muscle</tissue>
    </source>
</reference>
<evidence type="ECO:0000256" key="4">
    <source>
        <dbReference type="ARBA" id="ARBA00022695"/>
    </source>
</evidence>
<dbReference type="PROSITE" id="PS50175">
    <property type="entry name" value="ASP_PROT_RETROV"/>
    <property type="match status" value="1"/>
</dbReference>
<dbReference type="Gene3D" id="3.30.70.270">
    <property type="match status" value="3"/>
</dbReference>
<protein>
    <recommendedName>
        <fullName evidence="2">ribonuclease H</fullName>
        <ecNumber evidence="2">3.1.26.4</ecNumber>
    </recommendedName>
</protein>
<dbReference type="OrthoDB" id="6773263at2759"/>
<evidence type="ECO:0000259" key="12">
    <source>
        <dbReference type="PROSITE" id="PS50878"/>
    </source>
</evidence>
<evidence type="ECO:0000259" key="11">
    <source>
        <dbReference type="PROSITE" id="PS50175"/>
    </source>
</evidence>
<dbReference type="InterPro" id="IPR010661">
    <property type="entry name" value="RVT_thumb"/>
</dbReference>
<gene>
    <name evidence="13" type="ORF">HGM15179_019599</name>
</gene>
<dbReference type="EC" id="3.1.26.4" evidence="2"/>
<dbReference type="InterPro" id="IPR000477">
    <property type="entry name" value="RT_dom"/>
</dbReference>
<dbReference type="Pfam" id="PF00077">
    <property type="entry name" value="RVP"/>
    <property type="match status" value="1"/>
</dbReference>
<keyword evidence="9" id="KW-0695">RNA-directed DNA polymerase</keyword>
<keyword evidence="3" id="KW-0808">Transferase</keyword>
<evidence type="ECO:0000256" key="3">
    <source>
        <dbReference type="ARBA" id="ARBA00022679"/>
    </source>
</evidence>
<evidence type="ECO:0000256" key="8">
    <source>
        <dbReference type="ARBA" id="ARBA00022833"/>
    </source>
</evidence>
<dbReference type="PANTHER" id="PTHR41694:SF4">
    <property type="entry name" value="ENDOGENOUS RETROVIRUS GROUP K MEMBER 10 POL PROTEIN-RELATED"/>
    <property type="match status" value="1"/>
</dbReference>
<evidence type="ECO:0000256" key="10">
    <source>
        <dbReference type="ARBA" id="ARBA00023268"/>
    </source>
</evidence>
<dbReference type="Pfam" id="PF00078">
    <property type="entry name" value="RVT_1"/>
    <property type="match status" value="1"/>
</dbReference>
<evidence type="ECO:0000313" key="14">
    <source>
        <dbReference type="Proteomes" id="UP000796761"/>
    </source>
</evidence>
<dbReference type="GO" id="GO:0006508">
    <property type="term" value="P:proteolysis"/>
    <property type="evidence" value="ECO:0007669"/>
    <property type="project" value="InterPro"/>
</dbReference>
<dbReference type="GO" id="GO:0035613">
    <property type="term" value="F:RNA stem-loop binding"/>
    <property type="evidence" value="ECO:0007669"/>
    <property type="project" value="TreeGrafter"/>
</dbReference>
<keyword evidence="14" id="KW-1185">Reference proteome</keyword>
<dbReference type="Gene3D" id="2.40.70.10">
    <property type="entry name" value="Acid Proteases"/>
    <property type="match status" value="1"/>
</dbReference>
<dbReference type="InterPro" id="IPR043502">
    <property type="entry name" value="DNA/RNA_pol_sf"/>
</dbReference>
<dbReference type="PROSITE" id="PS50878">
    <property type="entry name" value="RT_POL"/>
    <property type="match status" value="1"/>
</dbReference>
<keyword evidence="4" id="KW-0548">Nucleotidyltransferase</keyword>
<dbReference type="SUPFAM" id="SSF56672">
    <property type="entry name" value="DNA/RNA polymerases"/>
    <property type="match status" value="1"/>
</dbReference>
<evidence type="ECO:0000256" key="1">
    <source>
        <dbReference type="ARBA" id="ARBA00010879"/>
    </source>
</evidence>
<dbReference type="GO" id="GO:0003964">
    <property type="term" value="F:RNA-directed DNA polymerase activity"/>
    <property type="evidence" value="ECO:0007669"/>
    <property type="project" value="UniProtKB-KW"/>
</dbReference>
<dbReference type="GO" id="GO:0004523">
    <property type="term" value="F:RNA-DNA hybrid ribonuclease activity"/>
    <property type="evidence" value="ECO:0007669"/>
    <property type="project" value="UniProtKB-EC"/>
</dbReference>
<evidence type="ECO:0000256" key="5">
    <source>
        <dbReference type="ARBA" id="ARBA00022722"/>
    </source>
</evidence>
<dbReference type="SUPFAM" id="SSF50630">
    <property type="entry name" value="Acid proteases"/>
    <property type="match status" value="1"/>
</dbReference>
<evidence type="ECO:0000256" key="9">
    <source>
        <dbReference type="ARBA" id="ARBA00022918"/>
    </source>
</evidence>
<dbReference type="InterPro" id="IPR001995">
    <property type="entry name" value="Peptidase_A2_cat"/>
</dbReference>
<evidence type="ECO:0000256" key="2">
    <source>
        <dbReference type="ARBA" id="ARBA00012180"/>
    </source>
</evidence>
<evidence type="ECO:0000313" key="13">
    <source>
        <dbReference type="EMBL" id="TRZ07506.1"/>
    </source>
</evidence>
<dbReference type="PANTHER" id="PTHR41694">
    <property type="entry name" value="ENDOGENOUS RETROVIRUS GROUP K MEMBER POL PROTEIN"/>
    <property type="match status" value="1"/>
</dbReference>
<dbReference type="AlphaFoldDB" id="A0A8K1FYM4"/>
<organism evidence="13 14">
    <name type="scientific">Zosterops borbonicus</name>
    <dbReference type="NCBI Taxonomy" id="364589"/>
    <lineage>
        <taxon>Eukaryota</taxon>
        <taxon>Metazoa</taxon>
        <taxon>Chordata</taxon>
        <taxon>Craniata</taxon>
        <taxon>Vertebrata</taxon>
        <taxon>Euteleostomi</taxon>
        <taxon>Archelosauria</taxon>
        <taxon>Archosauria</taxon>
        <taxon>Dinosauria</taxon>
        <taxon>Saurischia</taxon>
        <taxon>Theropoda</taxon>
        <taxon>Coelurosauria</taxon>
        <taxon>Aves</taxon>
        <taxon>Neognathae</taxon>
        <taxon>Neoaves</taxon>
        <taxon>Telluraves</taxon>
        <taxon>Australaves</taxon>
        <taxon>Passeriformes</taxon>
        <taxon>Sylvioidea</taxon>
        <taxon>Zosteropidae</taxon>
        <taxon>Zosterops</taxon>
    </lineage>
</organism>
<accession>A0A8K1FYM4</accession>
<keyword evidence="6" id="KW-0255">Endonuclease</keyword>
<dbReference type="Pfam" id="PF06817">
    <property type="entry name" value="RVT_thumb"/>
    <property type="match status" value="1"/>
</dbReference>
<dbReference type="GO" id="GO:0004190">
    <property type="term" value="F:aspartic-type endopeptidase activity"/>
    <property type="evidence" value="ECO:0007669"/>
    <property type="project" value="InterPro"/>
</dbReference>
<dbReference type="Proteomes" id="UP000796761">
    <property type="component" value="Unassembled WGS sequence"/>
</dbReference>
<keyword evidence="10" id="KW-0511">Multifunctional enzyme</keyword>
<keyword evidence="7" id="KW-0378">Hydrolase</keyword>
<name>A0A8K1FYM4_9PASS</name>
<feature type="domain" description="Reverse transcriptase" evidence="12">
    <location>
        <begin position="92"/>
        <end position="281"/>
    </location>
</feature>
<comment type="caution">
    <text evidence="13">The sequence shown here is derived from an EMBL/GenBank/DDBJ whole genome shotgun (WGS) entry which is preliminary data.</text>
</comment>
<proteinExistence type="inferred from homology"/>
<dbReference type="InterPro" id="IPR021109">
    <property type="entry name" value="Peptidase_aspartic_dom_sf"/>
</dbReference>
<evidence type="ECO:0000256" key="7">
    <source>
        <dbReference type="ARBA" id="ARBA00022801"/>
    </source>
</evidence>
<dbReference type="InterPro" id="IPR043128">
    <property type="entry name" value="Rev_trsase/Diguanyl_cyclase"/>
</dbReference>
<dbReference type="InterPro" id="IPR018061">
    <property type="entry name" value="Retropepsins"/>
</dbReference>